<feature type="region of interest" description="Disordered" evidence="1">
    <location>
        <begin position="76"/>
        <end position="109"/>
    </location>
</feature>
<reference evidence="2" key="1">
    <citation type="submission" date="2025-08" db="UniProtKB">
        <authorList>
            <consortium name="Ensembl"/>
        </authorList>
    </citation>
    <scope>IDENTIFICATION</scope>
</reference>
<sequence length="109" mass="12442">MYMQVHLCVVQAAAEHLPEHLPELLRGHVVEERVDHGAEVEEGIREGQEDHVCPEVRSGPVMFGFCCSHDPSDLIGHPTHGQCHHNQSWQARTGEKRRRGEKQHENKNK</sequence>
<organism evidence="2 3">
    <name type="scientific">Mus spicilegus</name>
    <name type="common">Mound-building mouse</name>
    <dbReference type="NCBI Taxonomy" id="10103"/>
    <lineage>
        <taxon>Eukaryota</taxon>
        <taxon>Metazoa</taxon>
        <taxon>Chordata</taxon>
        <taxon>Craniata</taxon>
        <taxon>Vertebrata</taxon>
        <taxon>Euteleostomi</taxon>
        <taxon>Mammalia</taxon>
        <taxon>Eutheria</taxon>
        <taxon>Euarchontoglires</taxon>
        <taxon>Glires</taxon>
        <taxon>Rodentia</taxon>
        <taxon>Myomorpha</taxon>
        <taxon>Muroidea</taxon>
        <taxon>Muridae</taxon>
        <taxon>Murinae</taxon>
        <taxon>Mus</taxon>
        <taxon>Mus</taxon>
    </lineage>
</organism>
<evidence type="ECO:0000313" key="2">
    <source>
        <dbReference type="Ensembl" id="ENSMSIP00000001203.1"/>
    </source>
</evidence>
<dbReference type="AlphaFoldDB" id="A0A8C6G765"/>
<proteinExistence type="predicted"/>
<dbReference type="Ensembl" id="ENSMSIT00000001547.1">
    <property type="protein sequence ID" value="ENSMSIP00000001203.1"/>
    <property type="gene ID" value="ENSMSIG00000001196.1"/>
</dbReference>
<dbReference type="GeneTree" id="ENSGT01030000235139"/>
<protein>
    <submittedName>
        <fullName evidence="2">Uncharacterized protein</fullName>
    </submittedName>
</protein>
<keyword evidence="3" id="KW-1185">Reference proteome</keyword>
<name>A0A8C6G765_MUSSI</name>
<dbReference type="Proteomes" id="UP000694415">
    <property type="component" value="Unplaced"/>
</dbReference>
<accession>A0A8C6G765</accession>
<evidence type="ECO:0000313" key="3">
    <source>
        <dbReference type="Proteomes" id="UP000694415"/>
    </source>
</evidence>
<reference evidence="2" key="2">
    <citation type="submission" date="2025-09" db="UniProtKB">
        <authorList>
            <consortium name="Ensembl"/>
        </authorList>
    </citation>
    <scope>IDENTIFICATION</scope>
</reference>
<evidence type="ECO:0000256" key="1">
    <source>
        <dbReference type="SAM" id="MobiDB-lite"/>
    </source>
</evidence>